<feature type="transmembrane region" description="Helical" evidence="1">
    <location>
        <begin position="85"/>
        <end position="107"/>
    </location>
</feature>
<sequence length="320" mass="34007">MTSEAPSEATTPEKSPDSRVFNGFRGSLIGVAEALPGISGGTVALIVGVFERLIGAASQLTTAIRLLVTGQGWRRTVAEVKQVDWGLLIPLMIGMVVGLLLSARLLAPLVTDHTQYAYALFFGLVMASLWIPYSGSGQRWSGANYGVALVFAGLAFWLTSLSVAGAADNPLVVIGSGAIAVTALILPGLSGSFLLLALGMYEPTMDALNNRDLAYIGTFALGMLIGLAVAVKTLRWLLEKYHHMTLVVLTGVMAGALRALWPWQGPEDDRSLHAPTTDVPQTVGLMVLGFVIVTVVLVVAHRKENPARGRGRHARTPSRR</sequence>
<dbReference type="PANTHER" id="PTHR37308:SF1">
    <property type="entry name" value="POLYPRENYL-PHOSPHATE TRANSPORTER"/>
    <property type="match status" value="1"/>
</dbReference>
<evidence type="ECO:0000313" key="2">
    <source>
        <dbReference type="EMBL" id="NJQ05766.1"/>
    </source>
</evidence>
<comment type="caution">
    <text evidence="2">The sequence shown here is derived from an EMBL/GenBank/DDBJ whole genome shotgun (WGS) entry which is preliminary data.</text>
</comment>
<keyword evidence="1" id="KW-0812">Transmembrane</keyword>
<reference evidence="2 3" key="1">
    <citation type="submission" date="2020-03" db="EMBL/GenBank/DDBJ databases">
        <title>Draft genome of Streptomyces sp. ventii, isolated from the Axial Seamount in the Pacific Ocean, and resequencing of the two type strains Streptomyces lonarensis strain NCL 716 and Streptomyces bohaiensis strain 11A07.</title>
        <authorList>
            <person name="Loughran R.M."/>
            <person name="Pfannmuller K.M."/>
            <person name="Wasson B.J."/>
            <person name="Deadmond M.C."/>
            <person name="Paddock B.E."/>
            <person name="Koyack M.J."/>
            <person name="Gallegos D.A."/>
            <person name="Mitchell E.A."/>
            <person name="Ushijima B."/>
            <person name="Saw J.H."/>
            <person name="Mcphail K.L."/>
            <person name="Videau P."/>
        </authorList>
    </citation>
    <scope>NUCLEOTIDE SEQUENCE [LARGE SCALE GENOMIC DNA]</scope>
    <source>
        <strain evidence="2 3">NCL716</strain>
    </source>
</reference>
<dbReference type="PANTHER" id="PTHR37308">
    <property type="entry name" value="INTEGRAL MEMBRANE PROTEIN"/>
    <property type="match status" value="1"/>
</dbReference>
<keyword evidence="1" id="KW-1133">Transmembrane helix</keyword>
<feature type="transmembrane region" description="Helical" evidence="1">
    <location>
        <begin position="281"/>
        <end position="300"/>
    </location>
</feature>
<proteinExistence type="predicted"/>
<dbReference type="RefSeq" id="WP_167969044.1">
    <property type="nucleotide sequence ID" value="NZ_JAAVJD010000050.1"/>
</dbReference>
<feature type="transmembrane region" description="Helical" evidence="1">
    <location>
        <begin position="243"/>
        <end position="261"/>
    </location>
</feature>
<dbReference type="InterPro" id="IPR007163">
    <property type="entry name" value="VCA0040-like"/>
</dbReference>
<dbReference type="Pfam" id="PF04018">
    <property type="entry name" value="VCA0040-like"/>
    <property type="match status" value="1"/>
</dbReference>
<dbReference type="EMBL" id="JAAVJD010000050">
    <property type="protein sequence ID" value="NJQ05766.1"/>
    <property type="molecule type" value="Genomic_DNA"/>
</dbReference>
<feature type="transmembrane region" description="Helical" evidence="1">
    <location>
        <begin position="116"/>
        <end position="133"/>
    </location>
</feature>
<evidence type="ECO:0000313" key="3">
    <source>
        <dbReference type="Proteomes" id="UP000578686"/>
    </source>
</evidence>
<feature type="transmembrane region" description="Helical" evidence="1">
    <location>
        <begin position="145"/>
        <end position="164"/>
    </location>
</feature>
<organism evidence="2 3">
    <name type="scientific">Streptomyces lonarensis</name>
    <dbReference type="NCBI Taxonomy" id="700599"/>
    <lineage>
        <taxon>Bacteria</taxon>
        <taxon>Bacillati</taxon>
        <taxon>Actinomycetota</taxon>
        <taxon>Actinomycetes</taxon>
        <taxon>Kitasatosporales</taxon>
        <taxon>Streptomycetaceae</taxon>
        <taxon>Streptomyces</taxon>
    </lineage>
</organism>
<accession>A0A7X6D048</accession>
<protein>
    <submittedName>
        <fullName evidence="2">DUF368 domain-containing protein</fullName>
    </submittedName>
</protein>
<gene>
    <name evidence="2" type="ORF">HCN56_09300</name>
</gene>
<feature type="transmembrane region" description="Helical" evidence="1">
    <location>
        <begin position="171"/>
        <end position="201"/>
    </location>
</feature>
<feature type="transmembrane region" description="Helical" evidence="1">
    <location>
        <begin position="213"/>
        <end position="231"/>
    </location>
</feature>
<evidence type="ECO:0000256" key="1">
    <source>
        <dbReference type="SAM" id="Phobius"/>
    </source>
</evidence>
<keyword evidence="1" id="KW-0472">Membrane</keyword>
<dbReference type="Proteomes" id="UP000578686">
    <property type="component" value="Unassembled WGS sequence"/>
</dbReference>
<keyword evidence="3" id="KW-1185">Reference proteome</keyword>
<dbReference type="AlphaFoldDB" id="A0A7X6D048"/>
<name>A0A7X6D048_9ACTN</name>